<dbReference type="SUPFAM" id="SSF63520">
    <property type="entry name" value="PTS-regulatory domain, PRD"/>
    <property type="match status" value="1"/>
</dbReference>
<organism evidence="2 3">
    <name type="scientific">Faecalicatena contorta</name>
    <dbReference type="NCBI Taxonomy" id="39482"/>
    <lineage>
        <taxon>Bacteria</taxon>
        <taxon>Bacillati</taxon>
        <taxon>Bacillota</taxon>
        <taxon>Clostridia</taxon>
        <taxon>Lachnospirales</taxon>
        <taxon>Lachnospiraceae</taxon>
        <taxon>Faecalicatena</taxon>
    </lineage>
</organism>
<name>A0A173ZRD8_9FIRM</name>
<sequence length="119" mass="13790">MNEMETLYERLAILEQGGLITPHVSEQVKKIIGLVFERKERPDMEKLEMFTTHIAMAIQRILNGERENPLDDAVLAGLREEAVYPDAERFAQNIYEHTDIEFPEVEKGYLVVHLCNLFS</sequence>
<dbReference type="OrthoDB" id="3192572at2"/>
<dbReference type="GO" id="GO:0006355">
    <property type="term" value="P:regulation of DNA-templated transcription"/>
    <property type="evidence" value="ECO:0007669"/>
    <property type="project" value="InterPro"/>
</dbReference>
<dbReference type="PROSITE" id="PS51372">
    <property type="entry name" value="PRD_2"/>
    <property type="match status" value="1"/>
</dbReference>
<dbReference type="Gene3D" id="1.10.1790.10">
    <property type="entry name" value="PRD domain"/>
    <property type="match status" value="1"/>
</dbReference>
<dbReference type="AlphaFoldDB" id="A0A173ZRD8"/>
<evidence type="ECO:0000313" key="2">
    <source>
        <dbReference type="EMBL" id="CUN77788.1"/>
    </source>
</evidence>
<feature type="domain" description="PRD" evidence="1">
    <location>
        <begin position="19"/>
        <end position="119"/>
    </location>
</feature>
<proteinExistence type="predicted"/>
<evidence type="ECO:0000313" key="3">
    <source>
        <dbReference type="Proteomes" id="UP000095544"/>
    </source>
</evidence>
<dbReference type="InterPro" id="IPR036634">
    <property type="entry name" value="PRD_sf"/>
</dbReference>
<reference evidence="2 3" key="1">
    <citation type="submission" date="2015-09" db="EMBL/GenBank/DDBJ databases">
        <authorList>
            <consortium name="Pathogen Informatics"/>
        </authorList>
    </citation>
    <scope>NUCLEOTIDE SEQUENCE [LARGE SCALE GENOMIC DNA]</scope>
    <source>
        <strain evidence="2 3">2789STDY5834876</strain>
    </source>
</reference>
<dbReference type="Pfam" id="PF00874">
    <property type="entry name" value="PRD"/>
    <property type="match status" value="1"/>
</dbReference>
<accession>A0A173ZRD8</accession>
<dbReference type="RefSeq" id="WP_055150647.1">
    <property type="nucleotide sequence ID" value="NZ_CYZU01000003.1"/>
</dbReference>
<protein>
    <submittedName>
        <fullName evidence="2">PRD domain</fullName>
    </submittedName>
</protein>
<dbReference type="InterPro" id="IPR011608">
    <property type="entry name" value="PRD"/>
</dbReference>
<evidence type="ECO:0000259" key="1">
    <source>
        <dbReference type="PROSITE" id="PS51372"/>
    </source>
</evidence>
<gene>
    <name evidence="2" type="ORF">ERS852491_00475</name>
</gene>
<dbReference type="Proteomes" id="UP000095544">
    <property type="component" value="Unassembled WGS sequence"/>
</dbReference>
<dbReference type="EMBL" id="CYZU01000003">
    <property type="protein sequence ID" value="CUN77788.1"/>
    <property type="molecule type" value="Genomic_DNA"/>
</dbReference>
<dbReference type="STRING" id="39482.ERS852491_00475"/>